<keyword evidence="14" id="KW-1185">Reference proteome</keyword>
<evidence type="ECO:0000313" key="14">
    <source>
        <dbReference type="Proteomes" id="UP000294843"/>
    </source>
</evidence>
<comment type="catalytic activity">
    <reaction evidence="1 10">
        <text>Transfers a segment of a (1-&gt;4)-alpha-D-glucan chain to a primary hydroxy group in a similar glucan chain.</text>
        <dbReference type="EC" id="2.4.1.18"/>
    </reaction>
</comment>
<name>A0A4R6C210_9STAP</name>
<dbReference type="PIRSF" id="PIRSF000463">
    <property type="entry name" value="GlgB"/>
    <property type="match status" value="1"/>
</dbReference>
<dbReference type="SUPFAM" id="SSF51011">
    <property type="entry name" value="Glycosyl hydrolase domain"/>
    <property type="match status" value="1"/>
</dbReference>
<dbReference type="Proteomes" id="UP000294843">
    <property type="component" value="Unassembled WGS sequence"/>
</dbReference>
<dbReference type="CDD" id="cd02855">
    <property type="entry name" value="E_set_GBE_prok_N"/>
    <property type="match status" value="1"/>
</dbReference>
<dbReference type="InterPro" id="IPR037439">
    <property type="entry name" value="Branching_enzy"/>
</dbReference>
<dbReference type="Pfam" id="PF00128">
    <property type="entry name" value="Alpha-amylase"/>
    <property type="match status" value="2"/>
</dbReference>
<dbReference type="InterPro" id="IPR017853">
    <property type="entry name" value="GH"/>
</dbReference>
<evidence type="ECO:0000256" key="2">
    <source>
        <dbReference type="ARBA" id="ARBA00002953"/>
    </source>
</evidence>
<dbReference type="InterPro" id="IPR014756">
    <property type="entry name" value="Ig_E-set"/>
</dbReference>
<dbReference type="HAMAP" id="MF_00685">
    <property type="entry name" value="GlgB"/>
    <property type="match status" value="1"/>
</dbReference>
<dbReference type="InterPro" id="IPR006048">
    <property type="entry name" value="A-amylase/branching_C"/>
</dbReference>
<evidence type="ECO:0000256" key="6">
    <source>
        <dbReference type="ARBA" id="ARBA00022676"/>
    </source>
</evidence>
<comment type="subunit">
    <text evidence="10">Monomer.</text>
</comment>
<dbReference type="GO" id="GO:0005978">
    <property type="term" value="P:glycogen biosynthetic process"/>
    <property type="evidence" value="ECO:0007669"/>
    <property type="project" value="UniProtKB-UniRule"/>
</dbReference>
<dbReference type="AlphaFoldDB" id="A0A4R6C210"/>
<proteinExistence type="inferred from homology"/>
<dbReference type="InterPro" id="IPR006047">
    <property type="entry name" value="GH13_cat_dom"/>
</dbReference>
<evidence type="ECO:0000256" key="1">
    <source>
        <dbReference type="ARBA" id="ARBA00000826"/>
    </source>
</evidence>
<dbReference type="SUPFAM" id="SSF81296">
    <property type="entry name" value="E set domains"/>
    <property type="match status" value="1"/>
</dbReference>
<comment type="similarity">
    <text evidence="4 10">Belongs to the glycosyl hydrolase 13 family. GlgB subfamily.</text>
</comment>
<dbReference type="CDD" id="cd11322">
    <property type="entry name" value="AmyAc_Glg_BE"/>
    <property type="match status" value="1"/>
</dbReference>
<dbReference type="FunFam" id="3.20.20.80:FF:000003">
    <property type="entry name" value="1,4-alpha-glucan branching enzyme GlgB"/>
    <property type="match status" value="1"/>
</dbReference>
<dbReference type="GO" id="GO:0003844">
    <property type="term" value="F:1,4-alpha-glucan branching enzyme activity"/>
    <property type="evidence" value="ECO:0007669"/>
    <property type="project" value="UniProtKB-UniRule"/>
</dbReference>
<dbReference type="GO" id="GO:0004553">
    <property type="term" value="F:hydrolase activity, hydrolyzing O-glycosyl compounds"/>
    <property type="evidence" value="ECO:0007669"/>
    <property type="project" value="InterPro"/>
</dbReference>
<dbReference type="GO" id="GO:0043169">
    <property type="term" value="F:cation binding"/>
    <property type="evidence" value="ECO:0007669"/>
    <property type="project" value="InterPro"/>
</dbReference>
<gene>
    <name evidence="10 13" type="primary">glgB</name>
    <name evidence="13" type="ORF">ERX55_03650</name>
</gene>
<dbReference type="InterPro" id="IPR013783">
    <property type="entry name" value="Ig-like_fold"/>
</dbReference>
<evidence type="ECO:0000256" key="4">
    <source>
        <dbReference type="ARBA" id="ARBA00009000"/>
    </source>
</evidence>
<dbReference type="OrthoDB" id="9800174at2"/>
<organism evidence="13 14">
    <name type="scientific">Macrococcus bovicus</name>
    <dbReference type="NCBI Taxonomy" id="69968"/>
    <lineage>
        <taxon>Bacteria</taxon>
        <taxon>Bacillati</taxon>
        <taxon>Bacillota</taxon>
        <taxon>Bacilli</taxon>
        <taxon>Bacillales</taxon>
        <taxon>Staphylococcaceae</taxon>
        <taxon>Macrococcus</taxon>
    </lineage>
</organism>
<dbReference type="InterPro" id="IPR013780">
    <property type="entry name" value="Glyco_hydro_b"/>
</dbReference>
<dbReference type="InterPro" id="IPR006407">
    <property type="entry name" value="GlgB"/>
</dbReference>
<feature type="active site" description="Proton donor" evidence="10 11">
    <location>
        <position position="372"/>
    </location>
</feature>
<evidence type="ECO:0000256" key="11">
    <source>
        <dbReference type="PIRSR" id="PIRSR000463-1"/>
    </source>
</evidence>
<evidence type="ECO:0000313" key="13">
    <source>
        <dbReference type="EMBL" id="TDM15046.1"/>
    </source>
</evidence>
<dbReference type="EMBL" id="SCWF01000002">
    <property type="protein sequence ID" value="TDM15046.1"/>
    <property type="molecule type" value="Genomic_DNA"/>
</dbReference>
<keyword evidence="7 10" id="KW-0808">Transferase</keyword>
<dbReference type="InterPro" id="IPR044143">
    <property type="entry name" value="GlgB_N_E_set_prok"/>
</dbReference>
<keyword evidence="6 10" id="KW-0328">Glycosyltransferase</keyword>
<dbReference type="RefSeq" id="WP_133451244.1">
    <property type="nucleotide sequence ID" value="NZ_SCWF01000002.1"/>
</dbReference>
<comment type="caution">
    <text evidence="13">The sequence shown here is derived from an EMBL/GenBank/DDBJ whole genome shotgun (WGS) entry which is preliminary data.</text>
</comment>
<keyword evidence="5 10" id="KW-0321">Glycogen metabolism</keyword>
<dbReference type="SUPFAM" id="SSF51445">
    <property type="entry name" value="(Trans)glycosidases"/>
    <property type="match status" value="1"/>
</dbReference>
<dbReference type="NCBIfam" id="NF003811">
    <property type="entry name" value="PRK05402.1"/>
    <property type="match status" value="1"/>
</dbReference>
<dbReference type="SMART" id="SM00642">
    <property type="entry name" value="Aamy"/>
    <property type="match status" value="1"/>
</dbReference>
<dbReference type="Gene3D" id="2.60.40.10">
    <property type="entry name" value="Immunoglobulins"/>
    <property type="match status" value="1"/>
</dbReference>
<dbReference type="NCBIfam" id="NF008967">
    <property type="entry name" value="PRK12313.1"/>
    <property type="match status" value="1"/>
</dbReference>
<dbReference type="Pfam" id="PF02922">
    <property type="entry name" value="CBM_48"/>
    <property type="match status" value="1"/>
</dbReference>
<reference evidence="13 14" key="1">
    <citation type="submission" date="2019-01" db="EMBL/GenBank/DDBJ databases">
        <title>Draft genome sequences of the type strains of six Macrococcus species.</title>
        <authorList>
            <person name="Mazhar S."/>
            <person name="Altermann E."/>
            <person name="Hill C."/>
            <person name="Mcauliffe O."/>
        </authorList>
    </citation>
    <scope>NUCLEOTIDE SEQUENCE [LARGE SCALE GENOMIC DNA]</scope>
    <source>
        <strain evidence="13 14">ATCC 51825</strain>
    </source>
</reference>
<keyword evidence="8 10" id="KW-0320">Glycogen biosynthesis</keyword>
<comment type="pathway">
    <text evidence="3 10">Glycan biosynthesis; glycogen biosynthesis.</text>
</comment>
<evidence type="ECO:0000256" key="3">
    <source>
        <dbReference type="ARBA" id="ARBA00004964"/>
    </source>
</evidence>
<accession>A0A4R6C210</accession>
<sequence length="647" mass="75189">MIKLQPISDLDQYLFHQGTHYESYQFLGAHYDQASAMTTFTVWAPHARQVSLGLDANSWTGADYPLIRVTEAGLWRAAFKVAPGTTYKYVIGTDKGRLLKADPYARYAQRRPRTASIVEAPSTYQWQDAEWIARRESSDHFKSPINIYEVHLGTWRKHEAEQGGLSVDDYTDKTYYTYREMAAEMVPYIKEMGYSHVEILPVTEHPFDLSWGYQVTGYYAPTSRYGTPDDFKYLVDTFHQAGIGVIMDWVPAHFCKDDHGLRQFDGRPLYEHQDTKRADKKGWGTLTFDYGRPEIQSFLISNANYWLTEFHLDGLRVDAVHSMTDLNFENHTPDSKIYNEDGTSIHKEGVAFIQKLNTVVFKYHPHALMMAEDSSDMPMITAPVDRGGLGFNYKWDLGFMHDTLDYFELPQEARRYHHQNLTFPMMYRYNENYILPFSHDEVVHGKLSMLDKMPGDQWQKFANLRALYGYQMTQPGKKLLFMGSELGLYSEWKDKEQIDWFILKYPYHHGMQKYVRALNHFYLSHPALFAADFEPEGYQWIDPDNSQQSVITYMRRSKDEELIIAINMTGQVYYDFEIGVPEDAGYKEIFSSDAEEFGGSNQLVSDELFAVKSEKQGYKYVIRTKLPPFGLSVYQQTAQIKKMGESR</sequence>
<dbReference type="PANTHER" id="PTHR43651:SF3">
    <property type="entry name" value="1,4-ALPHA-GLUCAN-BRANCHING ENZYME"/>
    <property type="match status" value="1"/>
</dbReference>
<evidence type="ECO:0000256" key="10">
    <source>
        <dbReference type="HAMAP-Rule" id="MF_00685"/>
    </source>
</evidence>
<dbReference type="UniPathway" id="UPA00164"/>
<dbReference type="EC" id="2.4.1.18" evidence="10"/>
<evidence type="ECO:0000256" key="8">
    <source>
        <dbReference type="ARBA" id="ARBA00023056"/>
    </source>
</evidence>
<evidence type="ECO:0000256" key="9">
    <source>
        <dbReference type="ARBA" id="ARBA00023277"/>
    </source>
</evidence>
<dbReference type="Gene3D" id="3.20.20.80">
    <property type="entry name" value="Glycosidases"/>
    <property type="match status" value="1"/>
</dbReference>
<evidence type="ECO:0000256" key="5">
    <source>
        <dbReference type="ARBA" id="ARBA00022600"/>
    </source>
</evidence>
<dbReference type="GO" id="GO:0005829">
    <property type="term" value="C:cytosol"/>
    <property type="evidence" value="ECO:0007669"/>
    <property type="project" value="TreeGrafter"/>
</dbReference>
<protein>
    <recommendedName>
        <fullName evidence="10">1,4-alpha-glucan branching enzyme GlgB</fullName>
        <ecNumber evidence="10">2.4.1.18</ecNumber>
    </recommendedName>
    <alternativeName>
        <fullName evidence="10">1,4-alpha-D-glucan:1,4-alpha-D-glucan 6-glucosyl-transferase</fullName>
    </alternativeName>
    <alternativeName>
        <fullName evidence="10">Alpha-(1-&gt;4)-glucan branching enzyme</fullName>
    </alternativeName>
    <alternativeName>
        <fullName evidence="10">Glycogen branching enzyme</fullName>
        <shortName evidence="10">BE</shortName>
    </alternativeName>
</protein>
<evidence type="ECO:0000256" key="7">
    <source>
        <dbReference type="ARBA" id="ARBA00022679"/>
    </source>
</evidence>
<keyword evidence="9 10" id="KW-0119">Carbohydrate metabolism</keyword>
<dbReference type="InterPro" id="IPR004193">
    <property type="entry name" value="Glyco_hydro_13_N"/>
</dbReference>
<evidence type="ECO:0000259" key="12">
    <source>
        <dbReference type="SMART" id="SM00642"/>
    </source>
</evidence>
<dbReference type="Gene3D" id="2.60.40.1180">
    <property type="entry name" value="Golgi alpha-mannosidase II"/>
    <property type="match status" value="1"/>
</dbReference>
<feature type="domain" description="Glycosyl hydrolase family 13 catalytic" evidence="12">
    <location>
        <begin position="164"/>
        <end position="522"/>
    </location>
</feature>
<dbReference type="NCBIfam" id="TIGR01515">
    <property type="entry name" value="branching_enzym"/>
    <property type="match status" value="1"/>
</dbReference>
<dbReference type="Pfam" id="PF02806">
    <property type="entry name" value="Alpha-amylase_C"/>
    <property type="match status" value="1"/>
</dbReference>
<comment type="function">
    <text evidence="2 10">Catalyzes the formation of the alpha-1,6-glucosidic linkages in glycogen by scission of a 1,4-alpha-linked oligosaccharide from growing alpha-1,4-glucan chains and the subsequent attachment of the oligosaccharide to the alpha-1,6 position.</text>
</comment>
<feature type="active site" description="Nucleophile" evidence="10 11">
    <location>
        <position position="318"/>
    </location>
</feature>
<dbReference type="PANTHER" id="PTHR43651">
    <property type="entry name" value="1,4-ALPHA-GLUCAN-BRANCHING ENZYME"/>
    <property type="match status" value="1"/>
</dbReference>
<dbReference type="FunFam" id="2.60.40.1180:FF:000002">
    <property type="entry name" value="1,4-alpha-glucan branching enzyme GlgB"/>
    <property type="match status" value="1"/>
</dbReference>